<comment type="subcellular location">
    <subcellularLocation>
        <location evidence="1">Membrane</location>
        <topology evidence="1">Single-pass membrane protein</topology>
    </subcellularLocation>
</comment>
<dbReference type="InParanoid" id="A0A0D2U3P0"/>
<keyword evidence="3 5" id="KW-1133">Transmembrane helix</keyword>
<gene>
    <name evidence="6" type="ORF">CAOG_001255</name>
</gene>
<sequence length="651" mass="73102">MGHDRSEVASKWRRWQRRIQNRITTRLVLVCGAVIGVVLCLLLLAQPLRPAGWQTANSKAAMLDLFECFPRNGLLLVDPGVLARIRAQEGKPSLTLPANLNDGDTLELAMPAELWKSKDNEYAFSQLEFLDEQHSSSNQTAELDQDAYRQWLQSRWPVAAHAAASESFLAKIVKCGRFSVRAFLVESDELATGARSVHAVQAIDESLKSNPGANPGGFLQDWVGEIAGRQAKQNLFDDEGAAGPGFVEDEKPGVHVLPKFRRSVLAVLLDHTTSHAAAPHNGDKIAVGLSSDANHVRVIVYLIHRRGTDHALFARLMVPVNSAAENQLISRARHDFGLRYFVQQAEQAKLRGIPVAADDAFRMGNRPKINPLFIDGHAYLGYQQISLDTTDLAVVSRHVDGVRITHPLHISKFLDQLQHSRFVECDQARARRFMLDYGAAIEKFEDTAMETGRGMDRDEFRERSREMIDMVTAALSPLGVTWWLNSGTLLGWYRQCDVLAYGLDFDIGVPIEHFSEGMVDALVSHGFQLKHRLGLPSWGLEISFVYGKIKLDVFFYYREGDKMWNGGTQVRNGQKLKYTFPIIHPCWTEYLDRRVRVPCNTLAHVTSNYGPNWDKPKNVWKWRVDPPNVIDAGTWTADEMKEAVQIFIGGA</sequence>
<evidence type="ECO:0000256" key="4">
    <source>
        <dbReference type="ARBA" id="ARBA00023136"/>
    </source>
</evidence>
<dbReference type="RefSeq" id="XP_004349775.2">
    <property type="nucleotide sequence ID" value="XM_004349725.2"/>
</dbReference>
<evidence type="ECO:0000313" key="7">
    <source>
        <dbReference type="Proteomes" id="UP000008743"/>
    </source>
</evidence>
<evidence type="ECO:0000256" key="5">
    <source>
        <dbReference type="SAM" id="Phobius"/>
    </source>
</evidence>
<dbReference type="EMBL" id="KE346361">
    <property type="protein sequence ID" value="KJE89831.1"/>
    <property type="molecule type" value="Genomic_DNA"/>
</dbReference>
<feature type="transmembrane region" description="Helical" evidence="5">
    <location>
        <begin position="23"/>
        <end position="45"/>
    </location>
</feature>
<dbReference type="PANTHER" id="PTHR15407">
    <property type="entry name" value="FUKUTIN-RELATED"/>
    <property type="match status" value="1"/>
</dbReference>
<dbReference type="AlphaFoldDB" id="A0A0D2U3P0"/>
<evidence type="ECO:0000256" key="1">
    <source>
        <dbReference type="ARBA" id="ARBA00004167"/>
    </source>
</evidence>
<keyword evidence="7" id="KW-1185">Reference proteome</keyword>
<dbReference type="InterPro" id="IPR009644">
    <property type="entry name" value="FKTN/MNN4/W02B3.4-1"/>
</dbReference>
<organism evidence="6 7">
    <name type="scientific">Capsaspora owczarzaki (strain ATCC 30864)</name>
    <dbReference type="NCBI Taxonomy" id="595528"/>
    <lineage>
        <taxon>Eukaryota</taxon>
        <taxon>Filasterea</taxon>
        <taxon>Capsaspora</taxon>
    </lineage>
</organism>
<name>A0A0D2U3P0_CAPO3</name>
<dbReference type="PANTHER" id="PTHR15407:SF28">
    <property type="entry name" value="RIBITOL-5-PHOSPHATE TRANSFERASE FKTN"/>
    <property type="match status" value="1"/>
</dbReference>
<accession>A0A0D2U3P0</accession>
<evidence type="ECO:0000256" key="2">
    <source>
        <dbReference type="ARBA" id="ARBA00022692"/>
    </source>
</evidence>
<dbReference type="PhylomeDB" id="A0A0D2U3P0"/>
<dbReference type="Proteomes" id="UP000008743">
    <property type="component" value="Unassembled WGS sequence"/>
</dbReference>
<evidence type="ECO:0000313" key="6">
    <source>
        <dbReference type="EMBL" id="KJE89831.1"/>
    </source>
</evidence>
<reference evidence="7" key="1">
    <citation type="submission" date="2011-02" db="EMBL/GenBank/DDBJ databases">
        <title>The Genome Sequence of Capsaspora owczarzaki ATCC 30864.</title>
        <authorList>
            <person name="Russ C."/>
            <person name="Cuomo C."/>
            <person name="Burger G."/>
            <person name="Gray M.W."/>
            <person name="Holland P.W.H."/>
            <person name="King N."/>
            <person name="Lang F.B.F."/>
            <person name="Roger A.J."/>
            <person name="Ruiz-Trillo I."/>
            <person name="Young S.K."/>
            <person name="Zeng Q."/>
            <person name="Gargeya S."/>
            <person name="Alvarado L."/>
            <person name="Berlin A."/>
            <person name="Chapman S.B."/>
            <person name="Chen Z."/>
            <person name="Freedman E."/>
            <person name="Gellesch M."/>
            <person name="Goldberg J."/>
            <person name="Griggs A."/>
            <person name="Gujja S."/>
            <person name="Heilman E."/>
            <person name="Heiman D."/>
            <person name="Howarth C."/>
            <person name="Mehta T."/>
            <person name="Neiman D."/>
            <person name="Pearson M."/>
            <person name="Roberts A."/>
            <person name="Saif S."/>
            <person name="Shea T."/>
            <person name="Shenoy N."/>
            <person name="Sisk P."/>
            <person name="Stolte C."/>
            <person name="Sykes S."/>
            <person name="White J."/>
            <person name="Yandava C."/>
            <person name="Haas B."/>
            <person name="Nusbaum C."/>
            <person name="Birren B."/>
        </authorList>
    </citation>
    <scope>NUCLEOTIDE SEQUENCE</scope>
    <source>
        <strain evidence="7">ATCC 30864</strain>
    </source>
</reference>
<dbReference type="GO" id="GO:0016020">
    <property type="term" value="C:membrane"/>
    <property type="evidence" value="ECO:0007669"/>
    <property type="project" value="UniProtKB-SubCell"/>
</dbReference>
<keyword evidence="2 5" id="KW-0812">Transmembrane</keyword>
<dbReference type="OrthoDB" id="444255at2759"/>
<evidence type="ECO:0000256" key="3">
    <source>
        <dbReference type="ARBA" id="ARBA00022989"/>
    </source>
</evidence>
<dbReference type="STRING" id="595528.A0A0D2U3P0"/>
<proteinExistence type="predicted"/>
<keyword evidence="4 5" id="KW-0472">Membrane</keyword>
<dbReference type="eggNOG" id="ENOG502QUDN">
    <property type="taxonomic scope" value="Eukaryota"/>
</dbReference>
<protein>
    <submittedName>
        <fullName evidence="6">Fukutin like protein</fullName>
    </submittedName>
</protein>